<gene>
    <name evidence="2" type="ORF">KCV87_14030</name>
</gene>
<dbReference type="Proteomes" id="UP000677152">
    <property type="component" value="Chromosome"/>
</dbReference>
<dbReference type="Pfam" id="PF02467">
    <property type="entry name" value="Whib"/>
    <property type="match status" value="1"/>
</dbReference>
<evidence type="ECO:0000259" key="1">
    <source>
        <dbReference type="PROSITE" id="PS51674"/>
    </source>
</evidence>
<dbReference type="AlphaFoldDB" id="A0AA45R7L8"/>
<evidence type="ECO:0000313" key="3">
    <source>
        <dbReference type="Proteomes" id="UP000677152"/>
    </source>
</evidence>
<feature type="domain" description="4Fe-4S Wbl-type" evidence="1">
    <location>
        <begin position="28"/>
        <end position="89"/>
    </location>
</feature>
<accession>A0AA45R7L8</accession>
<dbReference type="EMBL" id="CP073249">
    <property type="protein sequence ID" value="QUF07920.1"/>
    <property type="molecule type" value="Genomic_DNA"/>
</dbReference>
<protein>
    <submittedName>
        <fullName evidence="2">WhiB family transcriptional regulator</fullName>
    </submittedName>
</protein>
<sequence length="103" mass="11146">MEALAAELDRFALVPDGVLLDIVSREGGCRWLVGDEPVWLSGADSDAELAERLCAECPERLACLEWDLRTGGPNVVGVCGGLAEDERRALHVVWAARREGRAS</sequence>
<organism evidence="2 3">
    <name type="scientific">Actinosynnema pretiosum subsp. pretiosum</name>
    <dbReference type="NCBI Taxonomy" id="103721"/>
    <lineage>
        <taxon>Bacteria</taxon>
        <taxon>Bacillati</taxon>
        <taxon>Actinomycetota</taxon>
        <taxon>Actinomycetes</taxon>
        <taxon>Pseudonocardiales</taxon>
        <taxon>Pseudonocardiaceae</taxon>
        <taxon>Actinosynnema</taxon>
    </lineage>
</organism>
<evidence type="ECO:0000313" key="2">
    <source>
        <dbReference type="EMBL" id="QUF07920.1"/>
    </source>
</evidence>
<reference evidence="2" key="1">
    <citation type="submission" date="2021-04" db="EMBL/GenBank/DDBJ databases">
        <title>Genomic sequence of Actinosynnema pretiosum subsp. pretiosum ATCC 31280 (C-14919).</title>
        <authorList>
            <person name="Bai L."/>
            <person name="Wang X."/>
            <person name="Xiao Y."/>
        </authorList>
    </citation>
    <scope>NUCLEOTIDE SEQUENCE</scope>
    <source>
        <strain evidence="2">ATCC 31280</strain>
    </source>
</reference>
<name>A0AA45R7L8_9PSEU</name>
<dbReference type="PROSITE" id="PS51674">
    <property type="entry name" value="4FE4S_WBL"/>
    <property type="match status" value="1"/>
</dbReference>
<proteinExistence type="predicted"/>
<dbReference type="InterPro" id="IPR034768">
    <property type="entry name" value="4FE4S_WBL"/>
</dbReference>